<organism evidence="5 6">
    <name type="scientific">Duganella guangzhouensis</name>
    <dbReference type="NCBI Taxonomy" id="2666084"/>
    <lineage>
        <taxon>Bacteria</taxon>
        <taxon>Pseudomonadati</taxon>
        <taxon>Pseudomonadota</taxon>
        <taxon>Betaproteobacteria</taxon>
        <taxon>Burkholderiales</taxon>
        <taxon>Oxalobacteraceae</taxon>
        <taxon>Telluria group</taxon>
        <taxon>Duganella</taxon>
    </lineage>
</organism>
<accession>A0A6I2L379</accession>
<reference evidence="5 6" key="1">
    <citation type="submission" date="2019-11" db="EMBL/GenBank/DDBJ databases">
        <title>Novel species isolated from a subtropical stream in China.</title>
        <authorList>
            <person name="Lu H."/>
        </authorList>
    </citation>
    <scope>NUCLEOTIDE SEQUENCE [LARGE SCALE GENOMIC DNA]</scope>
    <source>
        <strain evidence="5 6">FT80W</strain>
    </source>
</reference>
<dbReference type="CDD" id="cd01949">
    <property type="entry name" value="GGDEF"/>
    <property type="match status" value="1"/>
</dbReference>
<sequence>MFKRFTITFWATVFVGVVCLSLVGVDVWRSLTMRDELLQEMERLGANVTRAMSQQADDTIKAADIALADIVERIETEGQGAPALRRVERQMVAQVINLPQLIGLYVYDEDGRWIVNSRGVQNQAYNNADREYFIYHRTHSGRGPHVGIPVVSRSTGKWIIPVSRRLDKPDGSFGGVVLATLDVDYFRRFYQSFDVGARGAVALISNGGVLMLRQPFDNGRVGGSMVDSELFRHYSQLSGAARTTSAFLHSFHDGQMRLMCFRPLEHYPLFVTAALSRDEMLERWRRDTFTRSIGVLVLAALLGFFGKRLVDQIKLRGEVEAELRTARDALESANRTLERQAMSDGLTGLANRRQFDVTLGNEFSRAIRHEDTLAFIMIDVDYFKQYNDRYGHSAGDEVLRAVSKLIRALTPKRPGDLTARYGGEEIGILLPNTDLAGAQAVAERIRQAVEQLQLPHQGSGFGVVTLSAGVATITPQRGVHLQGMLVEAADQALYAAKSAGRNRVSLATEAVPAG</sequence>
<protein>
    <recommendedName>
        <fullName evidence="1">diguanylate cyclase</fullName>
        <ecNumber evidence="1">2.7.7.65</ecNumber>
    </recommendedName>
</protein>
<dbReference type="InterPro" id="IPR050469">
    <property type="entry name" value="Diguanylate_Cyclase"/>
</dbReference>
<feature type="domain" description="GGDEF" evidence="4">
    <location>
        <begin position="371"/>
        <end position="509"/>
    </location>
</feature>
<comment type="catalytic activity">
    <reaction evidence="2">
        <text>2 GTP = 3',3'-c-di-GMP + 2 diphosphate</text>
        <dbReference type="Rhea" id="RHEA:24898"/>
        <dbReference type="ChEBI" id="CHEBI:33019"/>
        <dbReference type="ChEBI" id="CHEBI:37565"/>
        <dbReference type="ChEBI" id="CHEBI:58805"/>
        <dbReference type="EC" id="2.7.7.65"/>
    </reaction>
</comment>
<dbReference type="EC" id="2.7.7.65" evidence="1"/>
<keyword evidence="3" id="KW-1133">Transmembrane helix</keyword>
<dbReference type="Gene3D" id="3.30.70.270">
    <property type="match status" value="1"/>
</dbReference>
<dbReference type="FunFam" id="3.30.70.270:FF:000001">
    <property type="entry name" value="Diguanylate cyclase domain protein"/>
    <property type="match status" value="1"/>
</dbReference>
<dbReference type="InterPro" id="IPR000160">
    <property type="entry name" value="GGDEF_dom"/>
</dbReference>
<dbReference type="Gene3D" id="3.30.450.20">
    <property type="entry name" value="PAS domain"/>
    <property type="match status" value="2"/>
</dbReference>
<feature type="transmembrane region" description="Helical" evidence="3">
    <location>
        <begin position="6"/>
        <end position="28"/>
    </location>
</feature>
<name>A0A6I2L379_9BURK</name>
<dbReference type="InterPro" id="IPR054327">
    <property type="entry name" value="His-kinase-like_sensor"/>
</dbReference>
<dbReference type="PROSITE" id="PS50887">
    <property type="entry name" value="GGDEF"/>
    <property type="match status" value="1"/>
</dbReference>
<dbReference type="NCBIfam" id="TIGR00254">
    <property type="entry name" value="GGDEF"/>
    <property type="match status" value="1"/>
</dbReference>
<evidence type="ECO:0000313" key="5">
    <source>
        <dbReference type="EMBL" id="MRW92588.1"/>
    </source>
</evidence>
<dbReference type="AlphaFoldDB" id="A0A6I2L379"/>
<dbReference type="SUPFAM" id="SSF55073">
    <property type="entry name" value="Nucleotide cyclase"/>
    <property type="match status" value="1"/>
</dbReference>
<dbReference type="GO" id="GO:0052621">
    <property type="term" value="F:diguanylate cyclase activity"/>
    <property type="evidence" value="ECO:0007669"/>
    <property type="project" value="UniProtKB-EC"/>
</dbReference>
<dbReference type="Pfam" id="PF00990">
    <property type="entry name" value="GGDEF"/>
    <property type="match status" value="1"/>
</dbReference>
<evidence type="ECO:0000313" key="6">
    <source>
        <dbReference type="Proteomes" id="UP000433309"/>
    </source>
</evidence>
<evidence type="ECO:0000256" key="3">
    <source>
        <dbReference type="SAM" id="Phobius"/>
    </source>
</evidence>
<dbReference type="Proteomes" id="UP000433309">
    <property type="component" value="Unassembled WGS sequence"/>
</dbReference>
<dbReference type="InterPro" id="IPR029787">
    <property type="entry name" value="Nucleotide_cyclase"/>
</dbReference>
<proteinExistence type="predicted"/>
<dbReference type="GO" id="GO:0043709">
    <property type="term" value="P:cell adhesion involved in single-species biofilm formation"/>
    <property type="evidence" value="ECO:0007669"/>
    <property type="project" value="TreeGrafter"/>
</dbReference>
<dbReference type="GO" id="GO:1902201">
    <property type="term" value="P:negative regulation of bacterial-type flagellum-dependent cell motility"/>
    <property type="evidence" value="ECO:0007669"/>
    <property type="project" value="TreeGrafter"/>
</dbReference>
<keyword evidence="3" id="KW-0472">Membrane</keyword>
<dbReference type="SUPFAM" id="SSF103190">
    <property type="entry name" value="Sensory domain-like"/>
    <property type="match status" value="1"/>
</dbReference>
<dbReference type="InterPro" id="IPR043128">
    <property type="entry name" value="Rev_trsase/Diguanyl_cyclase"/>
</dbReference>
<dbReference type="CDD" id="cd12914">
    <property type="entry name" value="PDC1_DGC_like"/>
    <property type="match status" value="1"/>
</dbReference>
<dbReference type="InterPro" id="IPR029151">
    <property type="entry name" value="Sensor-like_sf"/>
</dbReference>
<dbReference type="SMART" id="SM00267">
    <property type="entry name" value="GGDEF"/>
    <property type="match status" value="1"/>
</dbReference>
<gene>
    <name evidence="5" type="ORF">GJ699_21545</name>
</gene>
<evidence type="ECO:0000256" key="1">
    <source>
        <dbReference type="ARBA" id="ARBA00012528"/>
    </source>
</evidence>
<evidence type="ECO:0000256" key="2">
    <source>
        <dbReference type="ARBA" id="ARBA00034247"/>
    </source>
</evidence>
<dbReference type="Pfam" id="PF22588">
    <property type="entry name" value="dCache_1_like"/>
    <property type="match status" value="1"/>
</dbReference>
<dbReference type="PANTHER" id="PTHR45138">
    <property type="entry name" value="REGULATORY COMPONENTS OF SENSORY TRANSDUCTION SYSTEM"/>
    <property type="match status" value="1"/>
</dbReference>
<keyword evidence="3" id="KW-0812">Transmembrane</keyword>
<keyword evidence="6" id="KW-1185">Reference proteome</keyword>
<dbReference type="CDD" id="cd12915">
    <property type="entry name" value="PDC2_DGC_like"/>
    <property type="match status" value="1"/>
</dbReference>
<dbReference type="GO" id="GO:0005886">
    <property type="term" value="C:plasma membrane"/>
    <property type="evidence" value="ECO:0007669"/>
    <property type="project" value="TreeGrafter"/>
</dbReference>
<comment type="caution">
    <text evidence="5">The sequence shown here is derived from an EMBL/GenBank/DDBJ whole genome shotgun (WGS) entry which is preliminary data.</text>
</comment>
<evidence type="ECO:0000259" key="4">
    <source>
        <dbReference type="PROSITE" id="PS50887"/>
    </source>
</evidence>
<dbReference type="RefSeq" id="WP_154380151.1">
    <property type="nucleotide sequence ID" value="NZ_WKJK01000012.1"/>
</dbReference>
<dbReference type="EMBL" id="WKJK01000012">
    <property type="protein sequence ID" value="MRW92588.1"/>
    <property type="molecule type" value="Genomic_DNA"/>
</dbReference>
<dbReference type="PANTHER" id="PTHR45138:SF9">
    <property type="entry name" value="DIGUANYLATE CYCLASE DGCM-RELATED"/>
    <property type="match status" value="1"/>
</dbReference>